<organism evidence="2 3">
    <name type="scientific">Mucilaginibacter agri</name>
    <dbReference type="NCBI Taxonomy" id="2695265"/>
    <lineage>
        <taxon>Bacteria</taxon>
        <taxon>Pseudomonadati</taxon>
        <taxon>Bacteroidota</taxon>
        <taxon>Sphingobacteriia</taxon>
        <taxon>Sphingobacteriales</taxon>
        <taxon>Sphingobacteriaceae</taxon>
        <taxon>Mucilaginibacter</taxon>
    </lineage>
</organism>
<dbReference type="AlphaFoldDB" id="A0A965ZFG1"/>
<dbReference type="EMBL" id="WWEO01000039">
    <property type="protein sequence ID" value="NCD68807.1"/>
    <property type="molecule type" value="Genomic_DNA"/>
</dbReference>
<sequence length="247" mass="28304">MIFKRTALKLSTMILLVTLILITVGLFATNLALKNKYDKLDKNDKYWDYKTILSQPFKHVKVTGGNVTQIEFEPSNKPAVRVSDYWKEYKKDTTVRAYVKDDTLYISLAETSKDAGVKDWQRSNSLVRIFSPELLSVDGSDVTMILSDIKQKNLNVNLTGRSNLFIHTLNNNFDTFNIVQRDSCVTNFEMSDDYKGPKKINFQHIKADVFDHSSLNIRNGYADDFKLNMSDSSFVMLSGKSINRLNK</sequence>
<keyword evidence="1" id="KW-1133">Transmembrane helix</keyword>
<dbReference type="Gene3D" id="2.160.20.120">
    <property type="match status" value="1"/>
</dbReference>
<gene>
    <name evidence="2" type="ORF">GSY63_05510</name>
</gene>
<keyword evidence="3" id="KW-1185">Reference proteome</keyword>
<keyword evidence="1" id="KW-0472">Membrane</keyword>
<dbReference type="RefSeq" id="WP_166584824.1">
    <property type="nucleotide sequence ID" value="NZ_WWEO01000039.1"/>
</dbReference>
<dbReference type="Proteomes" id="UP000638732">
    <property type="component" value="Unassembled WGS sequence"/>
</dbReference>
<reference evidence="2" key="2">
    <citation type="submission" date="2020-10" db="EMBL/GenBank/DDBJ databases">
        <title>Mucilaginibacter sp. nov., isolated from soil.</title>
        <authorList>
            <person name="Jeon C.O."/>
        </authorList>
    </citation>
    <scope>NUCLEOTIDE SEQUENCE</scope>
    <source>
        <strain evidence="2">R11</strain>
    </source>
</reference>
<protein>
    <submittedName>
        <fullName evidence="2">Uncharacterized protein</fullName>
    </submittedName>
</protein>
<feature type="transmembrane region" description="Helical" evidence="1">
    <location>
        <begin position="12"/>
        <end position="33"/>
    </location>
</feature>
<keyword evidence="1" id="KW-0812">Transmembrane</keyword>
<comment type="caution">
    <text evidence="2">The sequence shown here is derived from an EMBL/GenBank/DDBJ whole genome shotgun (WGS) entry which is preliminary data.</text>
</comment>
<evidence type="ECO:0000313" key="3">
    <source>
        <dbReference type="Proteomes" id="UP000638732"/>
    </source>
</evidence>
<reference evidence="2" key="1">
    <citation type="submission" date="2020-01" db="EMBL/GenBank/DDBJ databases">
        <authorList>
            <person name="Seo Y.L."/>
        </authorList>
    </citation>
    <scope>NUCLEOTIDE SEQUENCE</scope>
    <source>
        <strain evidence="2">R11</strain>
    </source>
</reference>
<proteinExistence type="predicted"/>
<evidence type="ECO:0000313" key="2">
    <source>
        <dbReference type="EMBL" id="NCD68807.1"/>
    </source>
</evidence>
<name>A0A965ZFG1_9SPHI</name>
<accession>A0A965ZFG1</accession>
<evidence type="ECO:0000256" key="1">
    <source>
        <dbReference type="SAM" id="Phobius"/>
    </source>
</evidence>